<evidence type="ECO:0000313" key="8">
    <source>
        <dbReference type="EMBL" id="XCG64593.1"/>
    </source>
</evidence>
<evidence type="ECO:0000259" key="7">
    <source>
        <dbReference type="PROSITE" id="PS51462"/>
    </source>
</evidence>
<dbReference type="Gene3D" id="3.90.79.10">
    <property type="entry name" value="Nucleoside Triphosphate Pyrophosphohydrolase"/>
    <property type="match status" value="1"/>
</dbReference>
<evidence type="ECO:0000256" key="6">
    <source>
        <dbReference type="ARBA" id="ARBA00023211"/>
    </source>
</evidence>
<name>A0AAU8DT84_9ACTN</name>
<keyword evidence="3" id="KW-0479">Metal-binding</keyword>
<dbReference type="GO" id="GO:0016818">
    <property type="term" value="F:hydrolase activity, acting on acid anhydrides, in phosphorus-containing anhydrides"/>
    <property type="evidence" value="ECO:0007669"/>
    <property type="project" value="InterPro"/>
</dbReference>
<dbReference type="PANTHER" id="PTHR12318:SF0">
    <property type="entry name" value="ACYL-COENZYME A DIPHOSPHATASE NUDT19"/>
    <property type="match status" value="1"/>
</dbReference>
<dbReference type="PROSITE" id="PS51462">
    <property type="entry name" value="NUDIX"/>
    <property type="match status" value="1"/>
</dbReference>
<comment type="cofactor">
    <cofactor evidence="2">
        <name>Mg(2+)</name>
        <dbReference type="ChEBI" id="CHEBI:18420"/>
    </cofactor>
</comment>
<dbReference type="GO" id="GO:0046872">
    <property type="term" value="F:metal ion binding"/>
    <property type="evidence" value="ECO:0007669"/>
    <property type="project" value="UniProtKB-KW"/>
</dbReference>
<evidence type="ECO:0000256" key="2">
    <source>
        <dbReference type="ARBA" id="ARBA00001946"/>
    </source>
</evidence>
<proteinExistence type="predicted"/>
<reference evidence="8" key="1">
    <citation type="submission" date="2024-05" db="EMBL/GenBank/DDBJ databases">
        <authorList>
            <person name="Cai S.Y."/>
            <person name="Jin L.M."/>
            <person name="Li H.R."/>
        </authorList>
    </citation>
    <scope>NUCLEOTIDE SEQUENCE</scope>
    <source>
        <strain evidence="8">A5-74</strain>
    </source>
</reference>
<evidence type="ECO:0000256" key="3">
    <source>
        <dbReference type="ARBA" id="ARBA00022723"/>
    </source>
</evidence>
<keyword evidence="5" id="KW-0460">Magnesium</keyword>
<dbReference type="CDD" id="cd18870">
    <property type="entry name" value="NUDIX_AcylCoAdiphos_Nudt19"/>
    <property type="match status" value="1"/>
</dbReference>
<keyword evidence="6" id="KW-0464">Manganese</keyword>
<dbReference type="RefSeq" id="WP_353650206.1">
    <property type="nucleotide sequence ID" value="NZ_CP159218.1"/>
</dbReference>
<dbReference type="InterPro" id="IPR000086">
    <property type="entry name" value="NUDIX_hydrolase_dom"/>
</dbReference>
<dbReference type="PANTHER" id="PTHR12318">
    <property type="entry name" value="TESTOSTERONE-REGULATED PROTEIN RP2"/>
    <property type="match status" value="1"/>
</dbReference>
<evidence type="ECO:0000256" key="1">
    <source>
        <dbReference type="ARBA" id="ARBA00001936"/>
    </source>
</evidence>
<dbReference type="SUPFAM" id="SSF55811">
    <property type="entry name" value="Nudix"/>
    <property type="match status" value="1"/>
</dbReference>
<evidence type="ECO:0000256" key="5">
    <source>
        <dbReference type="ARBA" id="ARBA00022842"/>
    </source>
</evidence>
<comment type="cofactor">
    <cofactor evidence="1">
        <name>Mn(2+)</name>
        <dbReference type="ChEBI" id="CHEBI:29035"/>
    </cofactor>
</comment>
<dbReference type="EMBL" id="CP159218">
    <property type="protein sequence ID" value="XCG64593.1"/>
    <property type="molecule type" value="Genomic_DNA"/>
</dbReference>
<dbReference type="InterPro" id="IPR039121">
    <property type="entry name" value="NUDT19"/>
</dbReference>
<protein>
    <submittedName>
        <fullName evidence="8">NUDIX domain-containing protein</fullName>
    </submittedName>
</protein>
<organism evidence="8">
    <name type="scientific">Nakamurella sp. A5-74</name>
    <dbReference type="NCBI Taxonomy" id="3158264"/>
    <lineage>
        <taxon>Bacteria</taxon>
        <taxon>Bacillati</taxon>
        <taxon>Actinomycetota</taxon>
        <taxon>Actinomycetes</taxon>
        <taxon>Nakamurellales</taxon>
        <taxon>Nakamurellaceae</taxon>
        <taxon>Nakamurella</taxon>
    </lineage>
</organism>
<gene>
    <name evidence="8" type="ORF">ABLG96_04465</name>
</gene>
<evidence type="ECO:0000256" key="4">
    <source>
        <dbReference type="ARBA" id="ARBA00022801"/>
    </source>
</evidence>
<feature type="domain" description="Nudix hydrolase" evidence="7">
    <location>
        <begin position="8"/>
        <end position="199"/>
    </location>
</feature>
<keyword evidence="4" id="KW-0378">Hydrolase</keyword>
<dbReference type="AlphaFoldDB" id="A0AAU8DT84"/>
<accession>A0AAU8DT84</accession>
<sequence>MSDTPAVPIRTAATVILVRDGAEGLEVFLLGRVPGMAFAGGATAFPGGGVDPGDSAVITLTGPDDAWWADHLDADETLARSVVVAAARELFEETGVLLAQVRPKDVEHLEDVAAHRLSFAQLLDDRALRADLLRPWARWVTPPGQTRRYDTFFLLAASPEGQHPRLLTTEAHAGSWYPPAEALAAGHRGELALLPPTVAMLEELAEVPSVEDALVLERRVHTVSPEIISAAGEPLRIRVGDREVEAIGVRTP</sequence>
<dbReference type="InterPro" id="IPR015797">
    <property type="entry name" value="NUDIX_hydrolase-like_dom_sf"/>
</dbReference>